<feature type="transmembrane region" description="Helical" evidence="1">
    <location>
        <begin position="121"/>
        <end position="146"/>
    </location>
</feature>
<organism evidence="3 4">
    <name type="scientific">Algoriphagus zhangzhouensis</name>
    <dbReference type="NCBI Taxonomy" id="1073327"/>
    <lineage>
        <taxon>Bacteria</taxon>
        <taxon>Pseudomonadati</taxon>
        <taxon>Bacteroidota</taxon>
        <taxon>Cytophagia</taxon>
        <taxon>Cytophagales</taxon>
        <taxon>Cyclobacteriaceae</taxon>
        <taxon>Algoriphagus</taxon>
    </lineage>
</organism>
<keyword evidence="1" id="KW-0812">Transmembrane</keyword>
<sequence length="234" mass="24798">MIWTALVLGFLGSFHCVGMCGPIALAVGNSGSNQFLINKILYNLGRSVTYALLGLIVGSIGFTFSMAGIQQGFSIAIGLVIILVAIGVKGSENLLGYSVFAKPVNWVKSKLSYFLKMGGKAAFFATGLVNGLLPCGMVYLALVAALGLQNPILGATYMFFFGIGTIPLLLALMYSGKIIPAKSRVTVQKIIPYVGVLVGLIFIVRGLGLGIHGFSPDLQVFNYGSEQIEITMCR</sequence>
<dbReference type="PANTHER" id="PTHR42208">
    <property type="entry name" value="HEAVY METAL TRANSPORTER-RELATED"/>
    <property type="match status" value="1"/>
</dbReference>
<protein>
    <recommendedName>
        <fullName evidence="2">Urease accessory protein UreH-like transmembrane domain-containing protein</fullName>
    </recommendedName>
</protein>
<name>A0A1M7ZGZ1_9BACT</name>
<evidence type="ECO:0000256" key="1">
    <source>
        <dbReference type="SAM" id="Phobius"/>
    </source>
</evidence>
<feature type="transmembrane region" description="Helical" evidence="1">
    <location>
        <begin position="75"/>
        <end position="100"/>
    </location>
</feature>
<accession>A0A1M7ZGZ1</accession>
<dbReference type="STRING" id="1073327.SAMN04488108_3255"/>
<proteinExistence type="predicted"/>
<dbReference type="PANTHER" id="PTHR42208:SF1">
    <property type="entry name" value="HEAVY METAL TRANSPORTER"/>
    <property type="match status" value="1"/>
</dbReference>
<dbReference type="EMBL" id="FRXN01000005">
    <property type="protein sequence ID" value="SHO64148.1"/>
    <property type="molecule type" value="Genomic_DNA"/>
</dbReference>
<dbReference type="OrthoDB" id="594443at2"/>
<keyword evidence="4" id="KW-1185">Reference proteome</keyword>
<dbReference type="RefSeq" id="WP_073572883.1">
    <property type="nucleotide sequence ID" value="NZ_FRXN01000005.1"/>
</dbReference>
<evidence type="ECO:0000313" key="3">
    <source>
        <dbReference type="EMBL" id="SHO64148.1"/>
    </source>
</evidence>
<gene>
    <name evidence="3" type="ORF">SAMN04488108_3255</name>
</gene>
<feature type="domain" description="Urease accessory protein UreH-like transmembrane" evidence="2">
    <location>
        <begin position="4"/>
        <end position="200"/>
    </location>
</feature>
<keyword evidence="1" id="KW-1133">Transmembrane helix</keyword>
<reference evidence="4" key="1">
    <citation type="submission" date="2016-12" db="EMBL/GenBank/DDBJ databases">
        <authorList>
            <person name="Varghese N."/>
            <person name="Submissions S."/>
        </authorList>
    </citation>
    <scope>NUCLEOTIDE SEQUENCE [LARGE SCALE GENOMIC DNA]</scope>
    <source>
        <strain evidence="4">DSM 25035</strain>
    </source>
</reference>
<evidence type="ECO:0000259" key="2">
    <source>
        <dbReference type="Pfam" id="PF13386"/>
    </source>
</evidence>
<feature type="transmembrane region" description="Helical" evidence="1">
    <location>
        <begin position="193"/>
        <end position="214"/>
    </location>
</feature>
<evidence type="ECO:0000313" key="4">
    <source>
        <dbReference type="Proteomes" id="UP000184609"/>
    </source>
</evidence>
<feature type="transmembrane region" description="Helical" evidence="1">
    <location>
        <begin position="152"/>
        <end position="172"/>
    </location>
</feature>
<keyword evidence="1" id="KW-0472">Membrane</keyword>
<dbReference type="AlphaFoldDB" id="A0A1M7ZGZ1"/>
<dbReference type="InterPro" id="IPR039447">
    <property type="entry name" value="UreH-like_TM_dom"/>
</dbReference>
<feature type="transmembrane region" description="Helical" evidence="1">
    <location>
        <begin position="6"/>
        <end position="27"/>
    </location>
</feature>
<dbReference type="Proteomes" id="UP000184609">
    <property type="component" value="Unassembled WGS sequence"/>
</dbReference>
<feature type="transmembrane region" description="Helical" evidence="1">
    <location>
        <begin position="48"/>
        <end position="69"/>
    </location>
</feature>
<dbReference type="Pfam" id="PF13386">
    <property type="entry name" value="DsbD_2"/>
    <property type="match status" value="1"/>
</dbReference>